<gene>
    <name evidence="3" type="ORF">IAC69_01300</name>
</gene>
<comment type="caution">
    <text evidence="3">The sequence shown here is derived from an EMBL/GenBank/DDBJ whole genome shotgun (WGS) entry which is preliminary data.</text>
</comment>
<reference evidence="3" key="2">
    <citation type="journal article" date="2021" name="PeerJ">
        <title>Extensive microbial diversity within the chicken gut microbiome revealed by metagenomics and culture.</title>
        <authorList>
            <person name="Gilroy R."/>
            <person name="Ravi A."/>
            <person name="Getino M."/>
            <person name="Pursley I."/>
            <person name="Horton D.L."/>
            <person name="Alikhan N.F."/>
            <person name="Baker D."/>
            <person name="Gharbi K."/>
            <person name="Hall N."/>
            <person name="Watson M."/>
            <person name="Adriaenssens E.M."/>
            <person name="Foster-Nyarko E."/>
            <person name="Jarju S."/>
            <person name="Secka A."/>
            <person name="Antonio M."/>
            <person name="Oren A."/>
            <person name="Chaudhuri R.R."/>
            <person name="La Ragione R."/>
            <person name="Hildebrand F."/>
            <person name="Pallen M.J."/>
        </authorList>
    </citation>
    <scope>NUCLEOTIDE SEQUENCE</scope>
    <source>
        <strain evidence="3">8207</strain>
    </source>
</reference>
<dbReference type="Proteomes" id="UP000823630">
    <property type="component" value="Unassembled WGS sequence"/>
</dbReference>
<organism evidence="3 4">
    <name type="scientific">Candidatus Enterousia avistercoris</name>
    <dbReference type="NCBI Taxonomy" id="2840788"/>
    <lineage>
        <taxon>Bacteria</taxon>
        <taxon>Pseudomonadati</taxon>
        <taxon>Pseudomonadota</taxon>
        <taxon>Alphaproteobacteria</taxon>
        <taxon>Candidatus Enterousia</taxon>
    </lineage>
</organism>
<sequence length="572" mass="57777">MKKELKISTLTIVCVLCAGMVSGAHAASSVRNLGGSGTYSSAASASSANSGARAATSVRGGSVRVTPTSNQSGSSASISAGSTTSGRVATSPRLSIGHYLGGGTSVSGGSSLRPQNPGSGSSVSGGGSSGGEIDTGTLEGLREQIDVLLRDVEGLQGAVDTKQDVLTTGNNFVSIENNEILVDVDELRYELGAGCDFIVEGGNIVRDCNGDKTTIIAVDDIVGDGYVSLEDMNAAIADAVADVADTYATKDELTTATADMVTSGDLANYPTREEVEGMVGDLAGVELDSYLTKTEASTTYVNTTDGTAPRATADAAGNVITDTYAVKADVDELEREVAAKANTQYVNEELAKKADKSTTLAGYGITDAYTKGEVDSKVADIVAGDMGEALTGKEDVANKKTTLTNSDTDYPSTSAVTTALAGYATSAQLTEVSDDVAALDSVVNDEENGLTSLAGKIATAVAGAEAAQKAAEAAQSAADGLTSRVATNETNITALQTATADMLTKTEASTTYVNTTDGTAPRATADAAGNNIATTYATKTEISGMVTTTGAGNNKVLGTDGSGATMWYDVAL</sequence>
<name>A0A9D9DDG1_9PROT</name>
<feature type="signal peptide" evidence="2">
    <location>
        <begin position="1"/>
        <end position="26"/>
    </location>
</feature>
<feature type="region of interest" description="Disordered" evidence="1">
    <location>
        <begin position="53"/>
        <end position="89"/>
    </location>
</feature>
<accession>A0A9D9DDG1</accession>
<keyword evidence="2" id="KW-0732">Signal</keyword>
<feature type="compositionally biased region" description="Low complexity" evidence="1">
    <location>
        <begin position="68"/>
        <end position="86"/>
    </location>
</feature>
<dbReference type="AlphaFoldDB" id="A0A9D9DDG1"/>
<dbReference type="EMBL" id="JADINC010000023">
    <property type="protein sequence ID" value="MBO8425096.1"/>
    <property type="molecule type" value="Genomic_DNA"/>
</dbReference>
<evidence type="ECO:0000313" key="3">
    <source>
        <dbReference type="EMBL" id="MBO8425096.1"/>
    </source>
</evidence>
<feature type="chain" id="PRO_5038351127" evidence="2">
    <location>
        <begin position="27"/>
        <end position="572"/>
    </location>
</feature>
<feature type="region of interest" description="Disordered" evidence="1">
    <location>
        <begin position="105"/>
        <end position="136"/>
    </location>
</feature>
<reference evidence="3" key="1">
    <citation type="submission" date="2020-10" db="EMBL/GenBank/DDBJ databases">
        <authorList>
            <person name="Gilroy R."/>
        </authorList>
    </citation>
    <scope>NUCLEOTIDE SEQUENCE</scope>
    <source>
        <strain evidence="3">8207</strain>
    </source>
</reference>
<evidence type="ECO:0000256" key="2">
    <source>
        <dbReference type="SAM" id="SignalP"/>
    </source>
</evidence>
<evidence type="ECO:0000256" key="1">
    <source>
        <dbReference type="SAM" id="MobiDB-lite"/>
    </source>
</evidence>
<evidence type="ECO:0000313" key="4">
    <source>
        <dbReference type="Proteomes" id="UP000823630"/>
    </source>
</evidence>
<protein>
    <submittedName>
        <fullName evidence="3">Uncharacterized protein</fullName>
    </submittedName>
</protein>
<proteinExistence type="predicted"/>